<reference evidence="2 3" key="1">
    <citation type="journal article" date="2021" name="Genome Biol.">
        <title>AFLAP: assembly-free linkage analysis pipeline using k-mers from genome sequencing data.</title>
        <authorList>
            <person name="Fletcher K."/>
            <person name="Zhang L."/>
            <person name="Gil J."/>
            <person name="Han R."/>
            <person name="Cavanaugh K."/>
            <person name="Michelmore R."/>
        </authorList>
    </citation>
    <scope>NUCLEOTIDE SEQUENCE [LARGE SCALE GENOMIC DNA]</scope>
    <source>
        <strain evidence="2 3">SF5</strain>
    </source>
</reference>
<evidence type="ECO:0000256" key="1">
    <source>
        <dbReference type="SAM" id="MobiDB-lite"/>
    </source>
</evidence>
<feature type="compositionally biased region" description="Basic and acidic residues" evidence="1">
    <location>
        <begin position="89"/>
        <end position="100"/>
    </location>
</feature>
<feature type="compositionally biased region" description="Basic and acidic residues" evidence="1">
    <location>
        <begin position="65"/>
        <end position="81"/>
    </location>
</feature>
<gene>
    <name evidence="2" type="ORF">CCR75_009802</name>
</gene>
<evidence type="ECO:0000313" key="3">
    <source>
        <dbReference type="Proteomes" id="UP000294530"/>
    </source>
</evidence>
<organism evidence="2 3">
    <name type="scientific">Bremia lactucae</name>
    <name type="common">Lettuce downy mildew</name>
    <dbReference type="NCBI Taxonomy" id="4779"/>
    <lineage>
        <taxon>Eukaryota</taxon>
        <taxon>Sar</taxon>
        <taxon>Stramenopiles</taxon>
        <taxon>Oomycota</taxon>
        <taxon>Peronosporomycetes</taxon>
        <taxon>Peronosporales</taxon>
        <taxon>Peronosporaceae</taxon>
        <taxon>Bremia</taxon>
    </lineage>
</organism>
<sequence length="132" mass="15077">MESMISSKCEDPAMVPQGMKSLYFSEAATRARWMSRIAMARNSAGVRYLRPQLPMPGRASPPGRNDQHVEHSARQRGRYDQKVLPSGLENRRDNRGDELSKGQLGPESRQLADGEFVQKVWRRVQRCEETTM</sequence>
<feature type="region of interest" description="Disordered" evidence="1">
    <location>
        <begin position="48"/>
        <end position="112"/>
    </location>
</feature>
<keyword evidence="3" id="KW-1185">Reference proteome</keyword>
<proteinExistence type="predicted"/>
<name>A0A976FK46_BRELC</name>
<dbReference type="KEGG" id="blac:94353510"/>
<dbReference type="GeneID" id="94353510"/>
<dbReference type="Proteomes" id="UP000294530">
    <property type="component" value="Unassembled WGS sequence"/>
</dbReference>
<comment type="caution">
    <text evidence="2">The sequence shown here is derived from an EMBL/GenBank/DDBJ whole genome shotgun (WGS) entry which is preliminary data.</text>
</comment>
<dbReference type="EMBL" id="SHOA02000181">
    <property type="protein sequence ID" value="TDH68136.1"/>
    <property type="molecule type" value="Genomic_DNA"/>
</dbReference>
<evidence type="ECO:0000313" key="2">
    <source>
        <dbReference type="EMBL" id="TDH68136.1"/>
    </source>
</evidence>
<protein>
    <submittedName>
        <fullName evidence="2">Uncharacterized protein</fullName>
    </submittedName>
</protein>
<dbReference type="AlphaFoldDB" id="A0A976FK46"/>
<accession>A0A976FK46</accession>
<dbReference type="RefSeq" id="XP_067817635.1">
    <property type="nucleotide sequence ID" value="XM_067967839.1"/>
</dbReference>